<evidence type="ECO:0000313" key="2">
    <source>
        <dbReference type="EMBL" id="MBB5062817.1"/>
    </source>
</evidence>
<dbReference type="AlphaFoldDB" id="A0A7W7ZNG3"/>
<keyword evidence="1" id="KW-0732">Signal</keyword>
<dbReference type="GO" id="GO:0005975">
    <property type="term" value="P:carbohydrate metabolic process"/>
    <property type="evidence" value="ECO:0007669"/>
    <property type="project" value="InterPro"/>
</dbReference>
<accession>A0A7W7ZNG3</accession>
<organism evidence="2 3">
    <name type="scientific">Granulicella mallensis</name>
    <dbReference type="NCBI Taxonomy" id="940614"/>
    <lineage>
        <taxon>Bacteria</taxon>
        <taxon>Pseudomonadati</taxon>
        <taxon>Acidobacteriota</taxon>
        <taxon>Terriglobia</taxon>
        <taxon>Terriglobales</taxon>
        <taxon>Acidobacteriaceae</taxon>
        <taxon>Granulicella</taxon>
    </lineage>
</organism>
<protein>
    <submittedName>
        <fullName evidence="2">Uncharacterized protein</fullName>
    </submittedName>
</protein>
<gene>
    <name evidence="2" type="ORF">HDF15_001154</name>
</gene>
<dbReference type="Proteomes" id="UP000584867">
    <property type="component" value="Unassembled WGS sequence"/>
</dbReference>
<dbReference type="Gene3D" id="1.50.10.10">
    <property type="match status" value="1"/>
</dbReference>
<dbReference type="RefSeq" id="WP_184253528.1">
    <property type="nucleotide sequence ID" value="NZ_JACHIO010000004.1"/>
</dbReference>
<evidence type="ECO:0000313" key="3">
    <source>
        <dbReference type="Proteomes" id="UP000584867"/>
    </source>
</evidence>
<comment type="caution">
    <text evidence="2">The sequence shown here is derived from an EMBL/GenBank/DDBJ whole genome shotgun (WGS) entry which is preliminary data.</text>
</comment>
<dbReference type="InterPro" id="IPR008928">
    <property type="entry name" value="6-hairpin_glycosidase_sf"/>
</dbReference>
<evidence type="ECO:0000256" key="1">
    <source>
        <dbReference type="SAM" id="SignalP"/>
    </source>
</evidence>
<reference evidence="2 3" key="1">
    <citation type="submission" date="2020-08" db="EMBL/GenBank/DDBJ databases">
        <title>Genomic Encyclopedia of Type Strains, Phase IV (KMG-V): Genome sequencing to study the core and pangenomes of soil and plant-associated prokaryotes.</title>
        <authorList>
            <person name="Whitman W."/>
        </authorList>
    </citation>
    <scope>NUCLEOTIDE SEQUENCE [LARGE SCALE GENOMIC DNA]</scope>
    <source>
        <strain evidence="2 3">X5P3</strain>
    </source>
</reference>
<proteinExistence type="predicted"/>
<feature type="signal peptide" evidence="1">
    <location>
        <begin position="1"/>
        <end position="20"/>
    </location>
</feature>
<sequence length="486" mass="54476">MNRYLLVVVLSTTLALHAQTATPISNLQFESSDPKLVQAFQWAKLQALAYAHDHSDPVGPWYEAALPGRDSFCMRDVSHQTTGAAALGLYPENRNMLKRFATAVSPDRDWAGYWEIDKLGQPSAADYRNDKDFWYNLPANFDLLDSIVRMWRWTGDDTYISDPSFQRFFDATATSYVSAWNLQPDLILKRSRIMNQRLPAGQFVQARGIPSYSEGEVGFNLGTDLLAAEYRGFESLQLVAISQHDSKHAQRYADIANKILEIIESKAWSEKDHHFMGFFSQDGSRHGSGDAMALYFGAVKDPAHIRAALSYIESEKYLNGIGIEEESYLAQTFYRYGEKRAAYERIMDLTRPDKERREYPEVSYSVIGAIATGMMGIEVLGDGTSERPLLHSFSRILHEFDSATLKGIRVRGNVVDLEHLGDRRSTLTNRSGETIHWQAAFPGTVSSLIKNGHPVHAQTSFDVAGAPMSWIITDVPVGATVSVSRP</sequence>
<dbReference type="InterPro" id="IPR012341">
    <property type="entry name" value="6hp_glycosidase-like_sf"/>
</dbReference>
<dbReference type="SUPFAM" id="SSF48208">
    <property type="entry name" value="Six-hairpin glycosidases"/>
    <property type="match status" value="1"/>
</dbReference>
<feature type="chain" id="PRO_5031014692" evidence="1">
    <location>
        <begin position="21"/>
        <end position="486"/>
    </location>
</feature>
<name>A0A7W7ZNG3_9BACT</name>
<dbReference type="EMBL" id="JACHIO010000004">
    <property type="protein sequence ID" value="MBB5062817.1"/>
    <property type="molecule type" value="Genomic_DNA"/>
</dbReference>